<dbReference type="RefSeq" id="WP_119835663.1">
    <property type="nucleotide sequence ID" value="NZ_CP032514.1"/>
</dbReference>
<accession>A0ABN5PMK1</accession>
<feature type="region of interest" description="Disordered" evidence="1">
    <location>
        <begin position="114"/>
        <end position="161"/>
    </location>
</feature>
<protein>
    <recommendedName>
        <fullName evidence="5">Cell division protein FtsL</fullName>
    </recommendedName>
</protein>
<evidence type="ECO:0000256" key="1">
    <source>
        <dbReference type="SAM" id="MobiDB-lite"/>
    </source>
</evidence>
<dbReference type="EMBL" id="CP032514">
    <property type="protein sequence ID" value="AYD89588.1"/>
    <property type="molecule type" value="Genomic_DNA"/>
</dbReference>
<keyword evidence="2" id="KW-1133">Transmembrane helix</keyword>
<sequence>MSAAATARATRPAATRRSAVSWGGSLVAGEGDARGLQHDEAGTSRPRLRVVTGTAPARTTLPFLAIIILVLAGALVASMLLNARMADTAYRMKEAQVELNVLNDHVETLRTDVQEASAPDSLATRASERGMVPAGAPGVVDLERSTLTEGSPATDDANQAG</sequence>
<gene>
    <name evidence="3" type="ORF">D5R93_05105</name>
</gene>
<keyword evidence="2" id="KW-0812">Transmembrane</keyword>
<evidence type="ECO:0000313" key="4">
    <source>
        <dbReference type="Proteomes" id="UP000273001"/>
    </source>
</evidence>
<feature type="compositionally biased region" description="Polar residues" evidence="1">
    <location>
        <begin position="147"/>
        <end position="161"/>
    </location>
</feature>
<evidence type="ECO:0008006" key="5">
    <source>
        <dbReference type="Google" id="ProtNLM"/>
    </source>
</evidence>
<keyword evidence="4" id="KW-1185">Reference proteome</keyword>
<evidence type="ECO:0000313" key="3">
    <source>
        <dbReference type="EMBL" id="AYD89588.1"/>
    </source>
</evidence>
<dbReference type="Proteomes" id="UP000273001">
    <property type="component" value="Chromosome"/>
</dbReference>
<keyword evidence="2" id="KW-0472">Membrane</keyword>
<proteinExistence type="predicted"/>
<feature type="transmembrane region" description="Helical" evidence="2">
    <location>
        <begin position="63"/>
        <end position="83"/>
    </location>
</feature>
<name>A0ABN5PMK1_9ACTO</name>
<evidence type="ECO:0000256" key="2">
    <source>
        <dbReference type="SAM" id="Phobius"/>
    </source>
</evidence>
<reference evidence="3 4" key="1">
    <citation type="submission" date="2018-09" db="EMBL/GenBank/DDBJ databases">
        <authorList>
            <person name="Li J."/>
        </authorList>
    </citation>
    <scope>NUCLEOTIDE SEQUENCE [LARGE SCALE GENOMIC DNA]</scope>
    <source>
        <strain evidence="3 4">2129</strain>
    </source>
</reference>
<organism evidence="3 4">
    <name type="scientific">Actinomyces lilanjuaniae</name>
    <dbReference type="NCBI Taxonomy" id="2321394"/>
    <lineage>
        <taxon>Bacteria</taxon>
        <taxon>Bacillati</taxon>
        <taxon>Actinomycetota</taxon>
        <taxon>Actinomycetes</taxon>
        <taxon>Actinomycetales</taxon>
        <taxon>Actinomycetaceae</taxon>
        <taxon>Actinomyces</taxon>
    </lineage>
</organism>